<keyword evidence="1" id="KW-0812">Transmembrane</keyword>
<dbReference type="PANTHER" id="PTHR45228:SF4">
    <property type="entry name" value="LIPOPROTEIN"/>
    <property type="match status" value="1"/>
</dbReference>
<feature type="domain" description="HD-GYP" evidence="2">
    <location>
        <begin position="46"/>
        <end position="241"/>
    </location>
</feature>
<evidence type="ECO:0000313" key="3">
    <source>
        <dbReference type="EMBL" id="ASS74474.1"/>
    </source>
</evidence>
<dbReference type="Pfam" id="PF13487">
    <property type="entry name" value="HD_5"/>
    <property type="match status" value="1"/>
</dbReference>
<dbReference type="InterPro" id="IPR003607">
    <property type="entry name" value="HD/PDEase_dom"/>
</dbReference>
<dbReference type="Gene3D" id="1.10.3210.10">
    <property type="entry name" value="Hypothetical protein af1432"/>
    <property type="match status" value="1"/>
</dbReference>
<evidence type="ECO:0000256" key="1">
    <source>
        <dbReference type="SAM" id="Phobius"/>
    </source>
</evidence>
<gene>
    <name evidence="3" type="ORF">CIG75_05355</name>
</gene>
<dbReference type="KEGG" id="tab:CIG75_05355"/>
<keyword evidence="1" id="KW-0472">Membrane</keyword>
<dbReference type="SMART" id="SM00471">
    <property type="entry name" value="HDc"/>
    <property type="match status" value="1"/>
</dbReference>
<keyword evidence="1" id="KW-1133">Transmembrane helix</keyword>
<evidence type="ECO:0000313" key="4">
    <source>
        <dbReference type="Proteomes" id="UP000214688"/>
    </source>
</evidence>
<accession>A0A223CZ67</accession>
<dbReference type="InterPro" id="IPR052020">
    <property type="entry name" value="Cyclic_di-GMP/3'3'-cGAMP_PDE"/>
</dbReference>
<dbReference type="EMBL" id="CP022657">
    <property type="protein sequence ID" value="ASS74474.1"/>
    <property type="molecule type" value="Genomic_DNA"/>
</dbReference>
<evidence type="ECO:0000259" key="2">
    <source>
        <dbReference type="PROSITE" id="PS51832"/>
    </source>
</evidence>
<protein>
    <recommendedName>
        <fullName evidence="2">HD-GYP domain-containing protein</fullName>
    </recommendedName>
</protein>
<dbReference type="PROSITE" id="PS51832">
    <property type="entry name" value="HD_GYP"/>
    <property type="match status" value="1"/>
</dbReference>
<feature type="transmembrane region" description="Helical" evidence="1">
    <location>
        <begin position="12"/>
        <end position="39"/>
    </location>
</feature>
<proteinExistence type="predicted"/>
<sequence>MIGFLIGLCYGLFHLTATFFDMIAHGGIGLGFGVALSVLQEKNQKLLRSHQSSLNALANAVAAKDDETNGHCQRVVRYSALIGQRLGLDARMLQQLEWGALLHDIGKIAVPDSILKKPSALTEEEWAVMKEHPFMGHLMVKDIDFLKEGQDVVLYHHERIDGRGYPAQLHGEDIPLLARIFAIADTFDAITSDRPYRKAQSIEFAREEIMRHVGAQFCPRCVDAFLAIPIGDLERIQEESKILEYESLQLQKFKNIS</sequence>
<dbReference type="InterPro" id="IPR037522">
    <property type="entry name" value="HD_GYP_dom"/>
</dbReference>
<dbReference type="Proteomes" id="UP000214688">
    <property type="component" value="Chromosome"/>
</dbReference>
<dbReference type="CDD" id="cd00077">
    <property type="entry name" value="HDc"/>
    <property type="match status" value="1"/>
</dbReference>
<dbReference type="PANTHER" id="PTHR45228">
    <property type="entry name" value="CYCLIC DI-GMP PHOSPHODIESTERASE TM_0186-RELATED"/>
    <property type="match status" value="1"/>
</dbReference>
<keyword evidence="4" id="KW-1185">Reference proteome</keyword>
<reference evidence="3 4" key="1">
    <citation type="journal article" date="2015" name="Int. J. Syst. Evol. Microbiol.">
        <title>Tumebacillus algifaecis sp. nov., isolated from decomposing algal scum.</title>
        <authorList>
            <person name="Wu Y.F."/>
            <person name="Zhang B."/>
            <person name="Xing P."/>
            <person name="Wu Q.L."/>
            <person name="Liu S.J."/>
        </authorList>
    </citation>
    <scope>NUCLEOTIDE SEQUENCE [LARGE SCALE GENOMIC DNA]</scope>
    <source>
        <strain evidence="3 4">THMBR28</strain>
    </source>
</reference>
<organism evidence="3 4">
    <name type="scientific">Tumebacillus algifaecis</name>
    <dbReference type="NCBI Taxonomy" id="1214604"/>
    <lineage>
        <taxon>Bacteria</taxon>
        <taxon>Bacillati</taxon>
        <taxon>Bacillota</taxon>
        <taxon>Bacilli</taxon>
        <taxon>Bacillales</taxon>
        <taxon>Alicyclobacillaceae</taxon>
        <taxon>Tumebacillus</taxon>
    </lineage>
</organism>
<dbReference type="SUPFAM" id="SSF109604">
    <property type="entry name" value="HD-domain/PDEase-like"/>
    <property type="match status" value="1"/>
</dbReference>
<dbReference type="AlphaFoldDB" id="A0A223CZ67"/>
<name>A0A223CZ67_9BACL</name>